<evidence type="ECO:0000256" key="9">
    <source>
        <dbReference type="ARBA" id="ARBA00023224"/>
    </source>
</evidence>
<comment type="similarity">
    <text evidence="10">Belongs to the G-protein coupled receptor 1 family.</text>
</comment>
<proteinExistence type="inferred from homology"/>
<accession>A0ABN8S5U8</accession>
<dbReference type="Gene3D" id="1.20.1070.10">
    <property type="entry name" value="Rhodopsin 7-helix transmembrane proteins"/>
    <property type="match status" value="1"/>
</dbReference>
<dbReference type="PROSITE" id="PS00237">
    <property type="entry name" value="G_PROTEIN_RECEP_F1_1"/>
    <property type="match status" value="1"/>
</dbReference>
<feature type="transmembrane region" description="Helical" evidence="12">
    <location>
        <begin position="148"/>
        <end position="168"/>
    </location>
</feature>
<dbReference type="EMBL" id="CALNXI010002391">
    <property type="protein sequence ID" value="CAH3187112.1"/>
    <property type="molecule type" value="Genomic_DNA"/>
</dbReference>
<keyword evidence="9 10" id="KW-0807">Transducer</keyword>
<keyword evidence="15" id="KW-1185">Reference proteome</keyword>
<dbReference type="PROSITE" id="PS50262">
    <property type="entry name" value="G_PROTEIN_RECEP_F1_2"/>
    <property type="match status" value="1"/>
</dbReference>
<feature type="transmembrane region" description="Helical" evidence="12">
    <location>
        <begin position="231"/>
        <end position="257"/>
    </location>
</feature>
<evidence type="ECO:0000256" key="3">
    <source>
        <dbReference type="ARBA" id="ARBA00022692"/>
    </source>
</evidence>
<evidence type="ECO:0000256" key="11">
    <source>
        <dbReference type="SAM" id="MobiDB-lite"/>
    </source>
</evidence>
<feature type="compositionally biased region" description="Polar residues" evidence="11">
    <location>
        <begin position="339"/>
        <end position="349"/>
    </location>
</feature>
<dbReference type="InterPro" id="IPR017452">
    <property type="entry name" value="GPCR_Rhodpsn_7TM"/>
</dbReference>
<evidence type="ECO:0000256" key="10">
    <source>
        <dbReference type="RuleBase" id="RU000688"/>
    </source>
</evidence>
<dbReference type="PANTHER" id="PTHR24246">
    <property type="entry name" value="OLFACTORY RECEPTOR AND ADENOSINE RECEPTOR"/>
    <property type="match status" value="1"/>
</dbReference>
<evidence type="ECO:0000256" key="12">
    <source>
        <dbReference type="SAM" id="Phobius"/>
    </source>
</evidence>
<feature type="region of interest" description="Disordered" evidence="11">
    <location>
        <begin position="337"/>
        <end position="364"/>
    </location>
</feature>
<reference evidence="14 15" key="1">
    <citation type="submission" date="2022-05" db="EMBL/GenBank/DDBJ databases">
        <authorList>
            <consortium name="Genoscope - CEA"/>
            <person name="William W."/>
        </authorList>
    </citation>
    <scope>NUCLEOTIDE SEQUENCE [LARGE SCALE GENOMIC DNA]</scope>
</reference>
<dbReference type="CDD" id="cd00637">
    <property type="entry name" value="7tm_classA_rhodopsin-like"/>
    <property type="match status" value="1"/>
</dbReference>
<feature type="transmembrane region" description="Helical" evidence="12">
    <location>
        <begin position="27"/>
        <end position="54"/>
    </location>
</feature>
<feature type="transmembrane region" description="Helical" evidence="12">
    <location>
        <begin position="105"/>
        <end position="127"/>
    </location>
</feature>
<keyword evidence="3 10" id="KW-0812">Transmembrane</keyword>
<evidence type="ECO:0000256" key="8">
    <source>
        <dbReference type="ARBA" id="ARBA00023180"/>
    </source>
</evidence>
<dbReference type="Pfam" id="PF00001">
    <property type="entry name" value="7tm_1"/>
    <property type="match status" value="1"/>
</dbReference>
<evidence type="ECO:0000256" key="5">
    <source>
        <dbReference type="ARBA" id="ARBA00023040"/>
    </source>
</evidence>
<keyword evidence="7 10" id="KW-0675">Receptor</keyword>
<keyword evidence="6 12" id="KW-0472">Membrane</keyword>
<evidence type="ECO:0000256" key="1">
    <source>
        <dbReference type="ARBA" id="ARBA00004651"/>
    </source>
</evidence>
<comment type="subcellular location">
    <subcellularLocation>
        <location evidence="1">Cell membrane</location>
        <topology evidence="1">Multi-pass membrane protein</topology>
    </subcellularLocation>
</comment>
<dbReference type="PANTHER" id="PTHR24246:SF27">
    <property type="entry name" value="ADENOSINE RECEPTOR, ISOFORM A"/>
    <property type="match status" value="1"/>
</dbReference>
<dbReference type="Proteomes" id="UP001159427">
    <property type="component" value="Unassembled WGS sequence"/>
</dbReference>
<keyword evidence="5 10" id="KW-0297">G-protein coupled receptor</keyword>
<dbReference type="PRINTS" id="PR00237">
    <property type="entry name" value="GPCRRHODOPSN"/>
</dbReference>
<feature type="compositionally biased region" description="Basic and acidic residues" evidence="11">
    <location>
        <begin position="355"/>
        <end position="364"/>
    </location>
</feature>
<evidence type="ECO:0000313" key="15">
    <source>
        <dbReference type="Proteomes" id="UP001159427"/>
    </source>
</evidence>
<evidence type="ECO:0000256" key="6">
    <source>
        <dbReference type="ARBA" id="ARBA00023136"/>
    </source>
</evidence>
<keyword evidence="8" id="KW-0325">Glycoprotein</keyword>
<feature type="transmembrane region" description="Helical" evidence="12">
    <location>
        <begin position="174"/>
        <end position="196"/>
    </location>
</feature>
<feature type="transmembrane region" description="Helical" evidence="12">
    <location>
        <begin position="66"/>
        <end position="85"/>
    </location>
</feature>
<evidence type="ECO:0000313" key="14">
    <source>
        <dbReference type="EMBL" id="CAH3187112.1"/>
    </source>
</evidence>
<gene>
    <name evidence="14" type="ORF">PEVE_00017337</name>
</gene>
<sequence length="364" mass="41306">MAMMNSTPATNISEKPSTNSVLLSPELLLLLIIADITFGFIITLGNATLFFTIYRDPCRCLRTPSVFLIANLSVADFFMGIVSYLRAVELIYQYYGLPDLTFVNITGYFLGAVSILAAVSTLMAMSYDRFIAIIKPFQYPQKVTISKAKISIAVIWINALVMSVLPVSDVKQENFLLAYCYSHFLVPSFILTTAYLKIYKKIILQRNELQEVRASLTAINRKKQLERDNRMVIAFVLILLVFYCSFLPYFIFVHILYFCPCRTSHAFGLYRYVANEFLSVSSMVDPFMYAWRLPRFNRSFRSCFQRLRKRNAVAELNGTSSNLNLAAVGRDRGKLTVAHSENSSKTNPKTCMDVGTKESTSKTT</sequence>
<keyword evidence="4 12" id="KW-1133">Transmembrane helix</keyword>
<keyword evidence="2" id="KW-1003">Cell membrane</keyword>
<evidence type="ECO:0000256" key="2">
    <source>
        <dbReference type="ARBA" id="ARBA00022475"/>
    </source>
</evidence>
<dbReference type="InterPro" id="IPR000276">
    <property type="entry name" value="GPCR_Rhodpsn"/>
</dbReference>
<protein>
    <recommendedName>
        <fullName evidence="13">G-protein coupled receptors family 1 profile domain-containing protein</fullName>
    </recommendedName>
</protein>
<comment type="caution">
    <text evidence="14">The sequence shown here is derived from an EMBL/GenBank/DDBJ whole genome shotgun (WGS) entry which is preliminary data.</text>
</comment>
<evidence type="ECO:0000256" key="7">
    <source>
        <dbReference type="ARBA" id="ARBA00023170"/>
    </source>
</evidence>
<evidence type="ECO:0000259" key="13">
    <source>
        <dbReference type="PROSITE" id="PS50262"/>
    </source>
</evidence>
<evidence type="ECO:0000256" key="4">
    <source>
        <dbReference type="ARBA" id="ARBA00022989"/>
    </source>
</evidence>
<organism evidence="14 15">
    <name type="scientific">Porites evermanni</name>
    <dbReference type="NCBI Taxonomy" id="104178"/>
    <lineage>
        <taxon>Eukaryota</taxon>
        <taxon>Metazoa</taxon>
        <taxon>Cnidaria</taxon>
        <taxon>Anthozoa</taxon>
        <taxon>Hexacorallia</taxon>
        <taxon>Scleractinia</taxon>
        <taxon>Fungiina</taxon>
        <taxon>Poritidae</taxon>
        <taxon>Porites</taxon>
    </lineage>
</organism>
<feature type="domain" description="G-protein coupled receptors family 1 profile" evidence="13">
    <location>
        <begin position="45"/>
        <end position="289"/>
    </location>
</feature>
<name>A0ABN8S5U8_9CNID</name>
<dbReference type="SUPFAM" id="SSF81321">
    <property type="entry name" value="Family A G protein-coupled receptor-like"/>
    <property type="match status" value="1"/>
</dbReference>